<dbReference type="InterPro" id="IPR045294">
    <property type="entry name" value="Complex1_LYR_LYRM1"/>
</dbReference>
<dbReference type="GO" id="GO:0005739">
    <property type="term" value="C:mitochondrion"/>
    <property type="evidence" value="ECO:0007669"/>
    <property type="project" value="TreeGrafter"/>
</dbReference>
<reference evidence="2" key="1">
    <citation type="submission" date="2022-03" db="EMBL/GenBank/DDBJ databases">
        <authorList>
            <person name="Martin C."/>
        </authorList>
    </citation>
    <scope>NUCLEOTIDE SEQUENCE</scope>
</reference>
<dbReference type="Pfam" id="PF05347">
    <property type="entry name" value="Complex1_LYR"/>
    <property type="match status" value="1"/>
</dbReference>
<organism evidence="2 3">
    <name type="scientific">Owenia fusiformis</name>
    <name type="common">Polychaete worm</name>
    <dbReference type="NCBI Taxonomy" id="6347"/>
    <lineage>
        <taxon>Eukaryota</taxon>
        <taxon>Metazoa</taxon>
        <taxon>Spiralia</taxon>
        <taxon>Lophotrochozoa</taxon>
        <taxon>Annelida</taxon>
        <taxon>Polychaeta</taxon>
        <taxon>Sedentaria</taxon>
        <taxon>Canalipalpata</taxon>
        <taxon>Sabellida</taxon>
        <taxon>Oweniida</taxon>
        <taxon>Oweniidae</taxon>
        <taxon>Owenia</taxon>
    </lineage>
</organism>
<protein>
    <submittedName>
        <fullName evidence="2">Uncharacterized protein</fullName>
    </submittedName>
</protein>
<name>A0A8J1UAX9_OWEFU</name>
<evidence type="ECO:0000256" key="1">
    <source>
        <dbReference type="ARBA" id="ARBA00009508"/>
    </source>
</evidence>
<gene>
    <name evidence="2" type="ORF">OFUS_LOCUS19951</name>
</gene>
<dbReference type="InterPro" id="IPR008011">
    <property type="entry name" value="Complex1_LYR_dom"/>
</dbReference>
<dbReference type="EMBL" id="CAIIXF020000009">
    <property type="protein sequence ID" value="CAH1795406.1"/>
    <property type="molecule type" value="Genomic_DNA"/>
</dbReference>
<dbReference type="PANTHER" id="PTHR14273">
    <property type="entry name" value="LYR MOTIF-CONTAINING PROTEIN 1"/>
    <property type="match status" value="1"/>
</dbReference>
<feature type="non-terminal residue" evidence="2">
    <location>
        <position position="1"/>
    </location>
</feature>
<dbReference type="CDD" id="cd20261">
    <property type="entry name" value="Complex1_LYR_LYRM1"/>
    <property type="match status" value="1"/>
</dbReference>
<dbReference type="InterPro" id="IPR040330">
    <property type="entry name" value="LYRM1"/>
</dbReference>
<dbReference type="PANTHER" id="PTHR14273:SF0">
    <property type="entry name" value="LYR MOTIF-CONTAINING PROTEIN 1"/>
    <property type="match status" value="1"/>
</dbReference>
<keyword evidence="3" id="KW-1185">Reference proteome</keyword>
<dbReference type="OrthoDB" id="275715at2759"/>
<evidence type="ECO:0000313" key="2">
    <source>
        <dbReference type="EMBL" id="CAH1795406.1"/>
    </source>
</evidence>
<sequence length="126" mass="15081">MALRKEVLSLYRRIFRLARTWTAQNPDETWQEQEYIKDEARRLFRKNKNVTNEADIQDFLKEGEARVEIALHYQNPYPRPVYAPPNVLIPSERKSTLRGTQRRLKQSKPIYVKSYDEKQLGSKKED</sequence>
<comment type="caution">
    <text evidence="2">The sequence shown here is derived from an EMBL/GenBank/DDBJ whole genome shotgun (WGS) entry which is preliminary data.</text>
</comment>
<accession>A0A8J1UAX9</accession>
<proteinExistence type="inferred from homology"/>
<dbReference type="AlphaFoldDB" id="A0A8J1UAX9"/>
<dbReference type="Proteomes" id="UP000749559">
    <property type="component" value="Unassembled WGS sequence"/>
</dbReference>
<comment type="similarity">
    <text evidence="1">Belongs to the complex I LYR family.</text>
</comment>
<evidence type="ECO:0000313" key="3">
    <source>
        <dbReference type="Proteomes" id="UP000749559"/>
    </source>
</evidence>